<accession>A0A1Y1VXN6</accession>
<proteinExistence type="predicted"/>
<dbReference type="EMBL" id="MCFD01000018">
    <property type="protein sequence ID" value="ORX66050.1"/>
    <property type="molecule type" value="Genomic_DNA"/>
</dbReference>
<organism evidence="2 3">
    <name type="scientific">Linderina pennispora</name>
    <dbReference type="NCBI Taxonomy" id="61395"/>
    <lineage>
        <taxon>Eukaryota</taxon>
        <taxon>Fungi</taxon>
        <taxon>Fungi incertae sedis</taxon>
        <taxon>Zoopagomycota</taxon>
        <taxon>Kickxellomycotina</taxon>
        <taxon>Kickxellomycetes</taxon>
        <taxon>Kickxellales</taxon>
        <taxon>Kickxellaceae</taxon>
        <taxon>Linderina</taxon>
    </lineage>
</organism>
<keyword evidence="3" id="KW-1185">Reference proteome</keyword>
<feature type="region of interest" description="Disordered" evidence="1">
    <location>
        <begin position="62"/>
        <end position="133"/>
    </location>
</feature>
<dbReference type="OrthoDB" id="5599904at2759"/>
<gene>
    <name evidence="2" type="ORF">DL89DRAFT_270436</name>
</gene>
<evidence type="ECO:0000313" key="3">
    <source>
        <dbReference type="Proteomes" id="UP000193922"/>
    </source>
</evidence>
<dbReference type="Proteomes" id="UP000193922">
    <property type="component" value="Unassembled WGS sequence"/>
</dbReference>
<evidence type="ECO:0000256" key="1">
    <source>
        <dbReference type="SAM" id="MobiDB-lite"/>
    </source>
</evidence>
<dbReference type="AlphaFoldDB" id="A0A1Y1VXN6"/>
<comment type="caution">
    <text evidence="2">The sequence shown here is derived from an EMBL/GenBank/DDBJ whole genome shotgun (WGS) entry which is preliminary data.</text>
</comment>
<sequence length="293" mass="31740">MLMADFDRFADVTFDAGMLFRQPSAPSESPAASVAIADRSSGVRGRHSSGHRFFSKVRHAFSSRGNNSHSSQGHYQQQSAEQPYPPLPPVGGSQPRRLSEAAQASLQTLRGGGEQTPVGQPRQPRTLKTSKSAVNIGKAAAPPRLDFDFGMSLLTPDNSPSYLIDYINHGYNDSTSNTSFDFTGSGESYSRQSVARRIINKNTQVRQTQYEYNFGSQIFDCFDNDFMLLKTDAFNNLLARRMLTALTAAAAYTAAAINSLVANGSKTRGPVASAATGSSTYQQHQVLIPSALK</sequence>
<dbReference type="RefSeq" id="XP_040740101.1">
    <property type="nucleotide sequence ID" value="XM_040888704.1"/>
</dbReference>
<reference evidence="2 3" key="1">
    <citation type="submission" date="2016-07" db="EMBL/GenBank/DDBJ databases">
        <title>Pervasive Adenine N6-methylation of Active Genes in Fungi.</title>
        <authorList>
            <consortium name="DOE Joint Genome Institute"/>
            <person name="Mondo S.J."/>
            <person name="Dannebaum R.O."/>
            <person name="Kuo R.C."/>
            <person name="Labutti K."/>
            <person name="Haridas S."/>
            <person name="Kuo A."/>
            <person name="Salamov A."/>
            <person name="Ahrendt S.R."/>
            <person name="Lipzen A."/>
            <person name="Sullivan W."/>
            <person name="Andreopoulos W.B."/>
            <person name="Clum A."/>
            <person name="Lindquist E."/>
            <person name="Daum C."/>
            <person name="Ramamoorthy G.K."/>
            <person name="Gryganskyi A."/>
            <person name="Culley D."/>
            <person name="Magnuson J.K."/>
            <person name="James T.Y."/>
            <person name="O'Malley M.A."/>
            <person name="Stajich J.E."/>
            <person name="Spatafora J.W."/>
            <person name="Visel A."/>
            <person name="Grigoriev I.V."/>
        </authorList>
    </citation>
    <scope>NUCLEOTIDE SEQUENCE [LARGE SCALE GENOMIC DNA]</scope>
    <source>
        <strain evidence="2 3">ATCC 12442</strain>
    </source>
</reference>
<name>A0A1Y1VXN6_9FUNG</name>
<evidence type="ECO:0000313" key="2">
    <source>
        <dbReference type="EMBL" id="ORX66050.1"/>
    </source>
</evidence>
<protein>
    <submittedName>
        <fullName evidence="2">Uncharacterized protein</fullName>
    </submittedName>
</protein>
<feature type="compositionally biased region" description="Low complexity" evidence="1">
    <location>
        <begin position="68"/>
        <end position="79"/>
    </location>
</feature>
<dbReference type="GeneID" id="63805352"/>